<feature type="transmembrane region" description="Helical" evidence="1">
    <location>
        <begin position="209"/>
        <end position="231"/>
    </location>
</feature>
<dbReference type="EMBL" id="FZNX01000001">
    <property type="protein sequence ID" value="SNR39954.1"/>
    <property type="molecule type" value="Genomic_DNA"/>
</dbReference>
<feature type="transmembrane region" description="Helical" evidence="1">
    <location>
        <begin position="102"/>
        <end position="121"/>
    </location>
</feature>
<evidence type="ECO:0000313" key="2">
    <source>
        <dbReference type="EMBL" id="SNR39954.1"/>
    </source>
</evidence>
<keyword evidence="1" id="KW-1133">Transmembrane helix</keyword>
<dbReference type="AlphaFoldDB" id="A0A238W0Q9"/>
<feature type="transmembrane region" description="Helical" evidence="1">
    <location>
        <begin position="20"/>
        <end position="37"/>
    </location>
</feature>
<feature type="transmembrane region" description="Helical" evidence="1">
    <location>
        <begin position="167"/>
        <end position="189"/>
    </location>
</feature>
<dbReference type="RefSeq" id="WP_245856797.1">
    <property type="nucleotide sequence ID" value="NZ_FZNX01000001.1"/>
</dbReference>
<evidence type="ECO:0000256" key="1">
    <source>
        <dbReference type="SAM" id="Phobius"/>
    </source>
</evidence>
<accession>A0A238W0Q9</accession>
<keyword evidence="1" id="KW-0472">Membrane</keyword>
<name>A0A238W0Q9_9FLAO</name>
<proteinExistence type="predicted"/>
<evidence type="ECO:0000313" key="3">
    <source>
        <dbReference type="Proteomes" id="UP000198412"/>
    </source>
</evidence>
<reference evidence="3" key="1">
    <citation type="submission" date="2017-06" db="EMBL/GenBank/DDBJ databases">
        <authorList>
            <person name="Varghese N."/>
            <person name="Submissions S."/>
        </authorList>
    </citation>
    <scope>NUCLEOTIDE SEQUENCE [LARGE SCALE GENOMIC DNA]</scope>
    <source>
        <strain evidence="3">DSM 27993</strain>
    </source>
</reference>
<dbReference type="InterPro" id="IPR011737">
    <property type="entry name" value="CHP02206_TP0381"/>
</dbReference>
<keyword evidence="3" id="KW-1185">Reference proteome</keyword>
<dbReference type="NCBIfam" id="TIGR02206">
    <property type="entry name" value="intg_mem_TP0381"/>
    <property type="match status" value="1"/>
</dbReference>
<dbReference type="Proteomes" id="UP000198412">
    <property type="component" value="Unassembled WGS sequence"/>
</dbReference>
<feature type="transmembrane region" description="Helical" evidence="1">
    <location>
        <begin position="79"/>
        <end position="95"/>
    </location>
</feature>
<dbReference type="Pfam" id="PF14808">
    <property type="entry name" value="TMEM164"/>
    <property type="match status" value="1"/>
</dbReference>
<feature type="transmembrane region" description="Helical" evidence="1">
    <location>
        <begin position="133"/>
        <end position="155"/>
    </location>
</feature>
<protein>
    <submittedName>
        <fullName evidence="2">Conserved hypothetical integral membrane protein TIGR02206</fullName>
    </submittedName>
</protein>
<gene>
    <name evidence="2" type="ORF">SAMN04488111_1248</name>
</gene>
<sequence length="238" mass="28204">MKESFFFKDNHNFVLFGFEHILAILAFALFGFILINWAKTVSKENQFKIGNIFAYSMSITIVVWTFLKIYNRGFDIKHDLPFHLCNFIALLLPVLTITRKKIYYEILLFWIFAGTSQAIITPDIKNGFPHFHFLKYWIIHAGLIVFILYITHIYNMRPTLKSVFKSFLALQAYFILMLIINKITGANYFYINRKPEGASILDYLGDWPYYILVGEIILIPYFLIIYLPFYLTRKRIKN</sequence>
<feature type="transmembrane region" description="Helical" evidence="1">
    <location>
        <begin position="49"/>
        <end position="67"/>
    </location>
</feature>
<keyword evidence="1" id="KW-0812">Transmembrane</keyword>
<organism evidence="2 3">
    <name type="scientific">Lutibacter flavus</name>
    <dbReference type="NCBI Taxonomy" id="691689"/>
    <lineage>
        <taxon>Bacteria</taxon>
        <taxon>Pseudomonadati</taxon>
        <taxon>Bacteroidota</taxon>
        <taxon>Flavobacteriia</taxon>
        <taxon>Flavobacteriales</taxon>
        <taxon>Flavobacteriaceae</taxon>
        <taxon>Lutibacter</taxon>
    </lineage>
</organism>